<accession>A0A1V2H786</accession>
<dbReference type="CDD" id="cd08498">
    <property type="entry name" value="PBP2_NikA_DppA_OppA_like_2"/>
    <property type="match status" value="1"/>
</dbReference>
<dbReference type="Gene3D" id="3.90.76.10">
    <property type="entry name" value="Dipeptide-binding Protein, Domain 1"/>
    <property type="match status" value="1"/>
</dbReference>
<dbReference type="Gene3D" id="3.10.105.10">
    <property type="entry name" value="Dipeptide-binding Protein, Domain 3"/>
    <property type="match status" value="1"/>
</dbReference>
<comment type="similarity">
    <text evidence="2">Belongs to the bacterial solute-binding protein 5 family.</text>
</comment>
<dbReference type="GO" id="GO:0015833">
    <property type="term" value="P:peptide transport"/>
    <property type="evidence" value="ECO:0007669"/>
    <property type="project" value="TreeGrafter"/>
</dbReference>
<evidence type="ECO:0000313" key="8">
    <source>
        <dbReference type="Proteomes" id="UP000188879"/>
    </source>
</evidence>
<dbReference type="InterPro" id="IPR030678">
    <property type="entry name" value="Peptide/Ni-bd"/>
</dbReference>
<keyword evidence="8" id="KW-1185">Reference proteome</keyword>
<dbReference type="GO" id="GO:0030288">
    <property type="term" value="C:outer membrane-bounded periplasmic space"/>
    <property type="evidence" value="ECO:0007669"/>
    <property type="project" value="UniProtKB-ARBA"/>
</dbReference>
<dbReference type="InterPro" id="IPR000914">
    <property type="entry name" value="SBP_5_dom"/>
</dbReference>
<evidence type="ECO:0000256" key="5">
    <source>
        <dbReference type="SAM" id="SignalP"/>
    </source>
</evidence>
<comment type="subcellular location">
    <subcellularLocation>
        <location evidence="1">Periplasm</location>
    </subcellularLocation>
</comment>
<sequence length="536" mass="58062">MVRMQNSAITRRGLAGLLALGALPEAASAQPHAAAKTVLTIATATTPSSADPHFYAFQPNFNLALHVFSRLVERDARLRPIPGLALSWAPVEDRIWEFRLRPGVKWHDGRDFTADDVAFTIGRIPTVAGSPGSLAGYVRPITRVEVVDPLTVRLHTAGPHPSLPNDLTFVAIVSRHAGEGATTEDYNSRRAAIGTGPYKLAAFQPGSTVELTRNEAYFGGAEPWERVVFRIIPQAGARSAALLAGDVDLIDEVSSNDAQALARDSRVQVVETQSTRLTFMQPGFARAGELPDITDADGKPLPKNPLLDLRVRQALSLGIDRAALVERVMEGRGTPSGQWLPAGFYSANPAVGVPRFDPEAARRLLAEAGFPRGFRLVVHTPTDRFANDSRIAQAVAQMWTRIGVATVVDALPYAAFSARASRQEYGVWLHSWASSTGEASYFLSNVVSTVDRAKRAGANNWSLYSNPALDALTERSFTLLEPAAREKVLQEAVQLVADDLPIIPLFHLSLVWGLRPGLRFEPNMSGYTAATMVRPG</sequence>
<evidence type="ECO:0000256" key="3">
    <source>
        <dbReference type="ARBA" id="ARBA00022448"/>
    </source>
</evidence>
<dbReference type="OrthoDB" id="7318145at2"/>
<protein>
    <submittedName>
        <fullName evidence="7">ABC transporter substrate-binding protein</fullName>
    </submittedName>
</protein>
<proteinExistence type="inferred from homology"/>
<reference evidence="7 8" key="1">
    <citation type="submission" date="2016-10" db="EMBL/GenBank/DDBJ databases">
        <title>Draft Genome sequence of Roseomonas sp. strain M3.</title>
        <authorList>
            <person name="Subhash Y."/>
            <person name="Lee S."/>
        </authorList>
    </citation>
    <scope>NUCLEOTIDE SEQUENCE [LARGE SCALE GENOMIC DNA]</scope>
    <source>
        <strain evidence="7 8">M3</strain>
    </source>
</reference>
<dbReference type="InterPro" id="IPR039424">
    <property type="entry name" value="SBP_5"/>
</dbReference>
<comment type="caution">
    <text evidence="7">The sequence shown here is derived from an EMBL/GenBank/DDBJ whole genome shotgun (WGS) entry which is preliminary data.</text>
</comment>
<gene>
    <name evidence="7" type="ORF">BKE38_04055</name>
</gene>
<dbReference type="AlphaFoldDB" id="A0A1V2H786"/>
<evidence type="ECO:0000259" key="6">
    <source>
        <dbReference type="Pfam" id="PF00496"/>
    </source>
</evidence>
<dbReference type="PANTHER" id="PTHR30290:SF9">
    <property type="entry name" value="OLIGOPEPTIDE-BINDING PROTEIN APPA"/>
    <property type="match status" value="1"/>
</dbReference>
<dbReference type="EMBL" id="MLCO01000026">
    <property type="protein sequence ID" value="ONG57333.1"/>
    <property type="molecule type" value="Genomic_DNA"/>
</dbReference>
<feature type="signal peptide" evidence="5">
    <location>
        <begin position="1"/>
        <end position="29"/>
    </location>
</feature>
<name>A0A1V2H786_9PROT</name>
<feature type="domain" description="Solute-binding protein family 5" evidence="6">
    <location>
        <begin position="80"/>
        <end position="450"/>
    </location>
</feature>
<dbReference type="Pfam" id="PF00496">
    <property type="entry name" value="SBP_bac_5"/>
    <property type="match status" value="1"/>
</dbReference>
<feature type="chain" id="PRO_5010693897" evidence="5">
    <location>
        <begin position="30"/>
        <end position="536"/>
    </location>
</feature>
<evidence type="ECO:0000313" key="7">
    <source>
        <dbReference type="EMBL" id="ONG57333.1"/>
    </source>
</evidence>
<keyword evidence="4 5" id="KW-0732">Signal</keyword>
<evidence type="ECO:0000256" key="4">
    <source>
        <dbReference type="ARBA" id="ARBA00022729"/>
    </source>
</evidence>
<dbReference type="SUPFAM" id="SSF53850">
    <property type="entry name" value="Periplasmic binding protein-like II"/>
    <property type="match status" value="1"/>
</dbReference>
<evidence type="ECO:0000256" key="1">
    <source>
        <dbReference type="ARBA" id="ARBA00004418"/>
    </source>
</evidence>
<keyword evidence="3" id="KW-0813">Transport</keyword>
<organism evidence="7 8">
    <name type="scientific">Teichococcus deserti</name>
    <dbReference type="NCBI Taxonomy" id="1817963"/>
    <lineage>
        <taxon>Bacteria</taxon>
        <taxon>Pseudomonadati</taxon>
        <taxon>Pseudomonadota</taxon>
        <taxon>Alphaproteobacteria</taxon>
        <taxon>Acetobacterales</taxon>
        <taxon>Roseomonadaceae</taxon>
        <taxon>Roseomonas</taxon>
    </lineage>
</organism>
<dbReference type="PIRSF" id="PIRSF002741">
    <property type="entry name" value="MppA"/>
    <property type="match status" value="1"/>
</dbReference>
<dbReference type="Gene3D" id="3.40.190.10">
    <property type="entry name" value="Periplasmic binding protein-like II"/>
    <property type="match status" value="1"/>
</dbReference>
<dbReference type="GO" id="GO:0043190">
    <property type="term" value="C:ATP-binding cassette (ABC) transporter complex"/>
    <property type="evidence" value="ECO:0007669"/>
    <property type="project" value="InterPro"/>
</dbReference>
<dbReference type="GO" id="GO:1904680">
    <property type="term" value="F:peptide transmembrane transporter activity"/>
    <property type="evidence" value="ECO:0007669"/>
    <property type="project" value="TreeGrafter"/>
</dbReference>
<dbReference type="Proteomes" id="UP000188879">
    <property type="component" value="Unassembled WGS sequence"/>
</dbReference>
<evidence type="ECO:0000256" key="2">
    <source>
        <dbReference type="ARBA" id="ARBA00005695"/>
    </source>
</evidence>
<dbReference type="PANTHER" id="PTHR30290">
    <property type="entry name" value="PERIPLASMIC BINDING COMPONENT OF ABC TRANSPORTER"/>
    <property type="match status" value="1"/>
</dbReference>